<evidence type="ECO:0000313" key="8">
    <source>
        <dbReference type="EMBL" id="GAI18504.1"/>
    </source>
</evidence>
<protein>
    <submittedName>
        <fullName evidence="8">Uncharacterized protein</fullName>
    </submittedName>
</protein>
<evidence type="ECO:0000256" key="6">
    <source>
        <dbReference type="ARBA" id="ARBA00022842"/>
    </source>
</evidence>
<evidence type="ECO:0000256" key="4">
    <source>
        <dbReference type="ARBA" id="ARBA00022679"/>
    </source>
</evidence>
<dbReference type="EMBL" id="BARV01020819">
    <property type="protein sequence ID" value="GAI18504.1"/>
    <property type="molecule type" value="Genomic_DNA"/>
</dbReference>
<dbReference type="GO" id="GO:0046872">
    <property type="term" value="F:metal ion binding"/>
    <property type="evidence" value="ECO:0007669"/>
    <property type="project" value="UniProtKB-KW"/>
</dbReference>
<evidence type="ECO:0000256" key="2">
    <source>
        <dbReference type="ARBA" id="ARBA00001964"/>
    </source>
</evidence>
<sequence length="258" mass="28124">MTEVSHEKSKLLSGVNTPDDLKKLSVGQLKDLADEIRQFIIDTVGRTGGHLASNLGVVELTLALHYVFDFKEDKLLWDVGHQCYTHKIITGRKDAFERLRQADGISGFPNPAESVYDQFVVGHAGTAIATAVGMALGSSLVARCSGRGLRETGHEKIVALIGDASIVNGTSFEALNNLGVVKRQLLIVLNDNSMAIDATQGALAKAFSKVRLSQTYEDLRKTTNNILEHTPVVGRRVGQVVERIKKSIRMVLPTSQMF</sequence>
<dbReference type="AlphaFoldDB" id="X1NIL2"/>
<reference evidence="8" key="1">
    <citation type="journal article" date="2014" name="Front. Microbiol.">
        <title>High frequency of phylogenetically diverse reductive dehalogenase-homologous genes in deep subseafloor sedimentary metagenomes.</title>
        <authorList>
            <person name="Kawai M."/>
            <person name="Futagami T."/>
            <person name="Toyoda A."/>
            <person name="Takaki Y."/>
            <person name="Nishi S."/>
            <person name="Hori S."/>
            <person name="Arai W."/>
            <person name="Tsubouchi T."/>
            <person name="Morono Y."/>
            <person name="Uchiyama I."/>
            <person name="Ito T."/>
            <person name="Fujiyama A."/>
            <person name="Inagaki F."/>
            <person name="Takami H."/>
        </authorList>
    </citation>
    <scope>NUCLEOTIDE SEQUENCE</scope>
    <source>
        <strain evidence="8">Expedition CK06-06</strain>
    </source>
</reference>
<dbReference type="PANTHER" id="PTHR43322">
    <property type="entry name" value="1-D-DEOXYXYLULOSE 5-PHOSPHATE SYNTHASE-RELATED"/>
    <property type="match status" value="1"/>
</dbReference>
<dbReference type="PANTHER" id="PTHR43322:SF5">
    <property type="entry name" value="1-DEOXY-D-XYLULOSE-5-PHOSPHATE SYNTHASE, CHLOROPLASTIC"/>
    <property type="match status" value="1"/>
</dbReference>
<dbReference type="Gene3D" id="3.40.50.970">
    <property type="match status" value="1"/>
</dbReference>
<comment type="caution">
    <text evidence="8">The sequence shown here is derived from an EMBL/GenBank/DDBJ whole genome shotgun (WGS) entry which is preliminary data.</text>
</comment>
<dbReference type="Pfam" id="PF13292">
    <property type="entry name" value="DXP_synthase_N"/>
    <property type="match status" value="1"/>
</dbReference>
<dbReference type="InterPro" id="IPR029061">
    <property type="entry name" value="THDP-binding"/>
</dbReference>
<keyword evidence="5" id="KW-0479">Metal-binding</keyword>
<evidence type="ECO:0000256" key="1">
    <source>
        <dbReference type="ARBA" id="ARBA00001946"/>
    </source>
</evidence>
<feature type="non-terminal residue" evidence="8">
    <location>
        <position position="258"/>
    </location>
</feature>
<comment type="cofactor">
    <cofactor evidence="2">
        <name>thiamine diphosphate</name>
        <dbReference type="ChEBI" id="CHEBI:58937"/>
    </cofactor>
</comment>
<organism evidence="8">
    <name type="scientific">marine sediment metagenome</name>
    <dbReference type="NCBI Taxonomy" id="412755"/>
    <lineage>
        <taxon>unclassified sequences</taxon>
        <taxon>metagenomes</taxon>
        <taxon>ecological metagenomes</taxon>
    </lineage>
</organism>
<name>X1NIL2_9ZZZZ</name>
<keyword evidence="4" id="KW-0808">Transferase</keyword>
<dbReference type="InterPro" id="IPR049557">
    <property type="entry name" value="Transketolase_CS"/>
</dbReference>
<evidence type="ECO:0000256" key="3">
    <source>
        <dbReference type="ARBA" id="ARBA00011738"/>
    </source>
</evidence>
<proteinExistence type="predicted"/>
<keyword evidence="6" id="KW-0460">Magnesium</keyword>
<comment type="cofactor">
    <cofactor evidence="1">
        <name>Mg(2+)</name>
        <dbReference type="ChEBI" id="CHEBI:18420"/>
    </cofactor>
</comment>
<accession>X1NIL2</accession>
<dbReference type="GO" id="GO:0008661">
    <property type="term" value="F:1-deoxy-D-xylulose-5-phosphate synthase activity"/>
    <property type="evidence" value="ECO:0007669"/>
    <property type="project" value="InterPro"/>
</dbReference>
<evidence type="ECO:0000256" key="5">
    <source>
        <dbReference type="ARBA" id="ARBA00022723"/>
    </source>
</evidence>
<dbReference type="PROSITE" id="PS00801">
    <property type="entry name" value="TRANSKETOLASE_1"/>
    <property type="match status" value="1"/>
</dbReference>
<gene>
    <name evidence="8" type="ORF">S06H3_34648</name>
</gene>
<keyword evidence="7" id="KW-0786">Thiamine pyrophosphate</keyword>
<dbReference type="GO" id="GO:0019288">
    <property type="term" value="P:isopentenyl diphosphate biosynthetic process, methylerythritol 4-phosphate pathway"/>
    <property type="evidence" value="ECO:0007669"/>
    <property type="project" value="TreeGrafter"/>
</dbReference>
<dbReference type="GO" id="GO:0005829">
    <property type="term" value="C:cytosol"/>
    <property type="evidence" value="ECO:0007669"/>
    <property type="project" value="TreeGrafter"/>
</dbReference>
<dbReference type="SUPFAM" id="SSF52518">
    <property type="entry name" value="Thiamin diphosphate-binding fold (THDP-binding)"/>
    <property type="match status" value="1"/>
</dbReference>
<comment type="subunit">
    <text evidence="3">Homodimer.</text>
</comment>
<dbReference type="InterPro" id="IPR005477">
    <property type="entry name" value="Dxylulose-5-P_synthase"/>
</dbReference>
<dbReference type="GO" id="GO:0016114">
    <property type="term" value="P:terpenoid biosynthetic process"/>
    <property type="evidence" value="ECO:0007669"/>
    <property type="project" value="InterPro"/>
</dbReference>
<evidence type="ECO:0000256" key="7">
    <source>
        <dbReference type="ARBA" id="ARBA00023052"/>
    </source>
</evidence>